<feature type="coiled-coil region" evidence="1">
    <location>
        <begin position="400"/>
        <end position="438"/>
    </location>
</feature>
<dbReference type="PANTHER" id="PTHR34649:SF1">
    <property type="entry name" value="CILIA- AND FLAGELLA-ASSOCIATED PROTEIN 99"/>
    <property type="match status" value="1"/>
</dbReference>
<evidence type="ECO:0000256" key="1">
    <source>
        <dbReference type="SAM" id="Coils"/>
    </source>
</evidence>
<evidence type="ECO:0008006" key="4">
    <source>
        <dbReference type="Google" id="ProtNLM"/>
    </source>
</evidence>
<dbReference type="PANTHER" id="PTHR34649">
    <property type="entry name" value="CILIA- AND FLAGELLA-ASSOCIATED PROTEIN 99"/>
    <property type="match status" value="1"/>
</dbReference>
<organism evidence="2 3">
    <name type="scientific">Polyplax serrata</name>
    <name type="common">Common mouse louse</name>
    <dbReference type="NCBI Taxonomy" id="468196"/>
    <lineage>
        <taxon>Eukaryota</taxon>
        <taxon>Metazoa</taxon>
        <taxon>Ecdysozoa</taxon>
        <taxon>Arthropoda</taxon>
        <taxon>Hexapoda</taxon>
        <taxon>Insecta</taxon>
        <taxon>Pterygota</taxon>
        <taxon>Neoptera</taxon>
        <taxon>Paraneoptera</taxon>
        <taxon>Psocodea</taxon>
        <taxon>Troctomorpha</taxon>
        <taxon>Phthiraptera</taxon>
        <taxon>Anoplura</taxon>
        <taxon>Polyplacidae</taxon>
        <taxon>Polyplax</taxon>
    </lineage>
</organism>
<proteinExistence type="predicted"/>
<sequence>MFVPSVEAARITIELLNRYKHQETLRNALDLHGESLTPEYFLEKHFAESDDLQTITFLFDRSMTTARATPEVITSRDVSILAVRRYYFTGLKELQSGDEVDGIVFIYLLVVELNEFTRSKIEEILIAINDRKAMALVTFFRREDILTKLYKWGCEIWDVDYVTNLLQNAIEAPMFKEVYDTVMDHLQKIKKSKTKALTVPVGPKCLSRPKKFTSVQSDEATEQKSESVTRIPVSIKANKAPCTTYSKPPEIEKLEVEREKHREKAKCLLEEAQKKAFRCATLQKSEKFQQLTAKMEEESLAPTKRKIVHKKMPKPKNIPPPKKTAAVILREGARLLKLENEEIKRYEDVASGGFNVELLAEWEEEMREENFRKHIEDIERKHLEGLLTHEEVILAKQKSLKRKKEQTDEFKKEKEAWLKELEKWKQEEQIRLQEAFEKEKALEKGVKEAVEHVKEEKHKIALETMQESKALSKRRMKEKEEDLQRKVQMIKEIKALQQLGGIKRNLPNLSETANLGLLCEMSITELKERLFILRIEVQEELNKRKAEIKMKRECRKEIIDGYRDLIESHRQIAKQQRKSSEQGVSLEKAEKVKMEVTRSSSCLDELRRKLYEKRMERYKHEIS</sequence>
<evidence type="ECO:0000313" key="2">
    <source>
        <dbReference type="EMBL" id="KAK6639241.1"/>
    </source>
</evidence>
<evidence type="ECO:0000313" key="3">
    <source>
        <dbReference type="Proteomes" id="UP001372834"/>
    </source>
</evidence>
<comment type="caution">
    <text evidence="2">The sequence shown here is derived from an EMBL/GenBank/DDBJ whole genome shotgun (WGS) entry which is preliminary data.</text>
</comment>
<feature type="coiled-coil region" evidence="1">
    <location>
        <begin position="462"/>
        <end position="496"/>
    </location>
</feature>
<dbReference type="Proteomes" id="UP001372834">
    <property type="component" value="Unassembled WGS sequence"/>
</dbReference>
<dbReference type="InterPro" id="IPR039341">
    <property type="entry name" value="CFAP99"/>
</dbReference>
<accession>A0AAN8SA71</accession>
<dbReference type="EMBL" id="JAWJWE010000003">
    <property type="protein sequence ID" value="KAK6639241.1"/>
    <property type="molecule type" value="Genomic_DNA"/>
</dbReference>
<reference evidence="2 3" key="1">
    <citation type="submission" date="2023-10" db="EMBL/GenBank/DDBJ databases">
        <title>Genomes of two closely related lineages of the louse Polyplax serrata with different host specificities.</title>
        <authorList>
            <person name="Martinu J."/>
            <person name="Tarabai H."/>
            <person name="Stefka J."/>
            <person name="Hypsa V."/>
        </authorList>
    </citation>
    <scope>NUCLEOTIDE SEQUENCE [LARGE SCALE GENOMIC DNA]</scope>
    <source>
        <strain evidence="2">HR10_N</strain>
    </source>
</reference>
<keyword evidence="1" id="KW-0175">Coiled coil</keyword>
<protein>
    <recommendedName>
        <fullName evidence="4">Cilia- and flagella-associated protein 99</fullName>
    </recommendedName>
</protein>
<name>A0AAN8SA71_POLSC</name>
<gene>
    <name evidence="2" type="ORF">RUM43_007511</name>
</gene>
<dbReference type="AlphaFoldDB" id="A0AAN8SA71"/>